<protein>
    <submittedName>
        <fullName evidence="3">Uncharacterized protein</fullName>
    </submittedName>
</protein>
<organism evidence="2 3">
    <name type="scientific">Globodera rostochiensis</name>
    <name type="common">Golden nematode worm</name>
    <name type="synonym">Heterodera rostochiensis</name>
    <dbReference type="NCBI Taxonomy" id="31243"/>
    <lineage>
        <taxon>Eukaryota</taxon>
        <taxon>Metazoa</taxon>
        <taxon>Ecdysozoa</taxon>
        <taxon>Nematoda</taxon>
        <taxon>Chromadorea</taxon>
        <taxon>Rhabditida</taxon>
        <taxon>Tylenchina</taxon>
        <taxon>Tylenchomorpha</taxon>
        <taxon>Tylenchoidea</taxon>
        <taxon>Heteroderidae</taxon>
        <taxon>Heteroderinae</taxon>
        <taxon>Globodera</taxon>
    </lineage>
</organism>
<proteinExistence type="predicted"/>
<keyword evidence="2" id="KW-1185">Reference proteome</keyword>
<dbReference type="Proteomes" id="UP000887572">
    <property type="component" value="Unplaced"/>
</dbReference>
<reference evidence="3" key="1">
    <citation type="submission" date="2022-11" db="UniProtKB">
        <authorList>
            <consortium name="WormBaseParasite"/>
        </authorList>
    </citation>
    <scope>IDENTIFICATION</scope>
</reference>
<name>A0A914H6M8_GLORO</name>
<evidence type="ECO:0000256" key="1">
    <source>
        <dbReference type="SAM" id="MobiDB-lite"/>
    </source>
</evidence>
<evidence type="ECO:0000313" key="3">
    <source>
        <dbReference type="WBParaSite" id="Gr19_v10_g1418.t1"/>
    </source>
</evidence>
<dbReference type="AlphaFoldDB" id="A0A914H6M8"/>
<dbReference type="WBParaSite" id="Gr19_v10_g1418.t1">
    <property type="protein sequence ID" value="Gr19_v10_g1418.t1"/>
    <property type="gene ID" value="Gr19_v10_g1418"/>
</dbReference>
<sequence>MNCYKTNRITMVGNNLKLYLLLAGFCLFIYGTEAWGCKPGPKGPPGRPGPAGKKGPPGKCEKPPPKYEPTTPPPKYEHRKRSAPEAFSDAVAILGRPEMPALADRRAPPAIQQSVLLRLKAMKVAKDPDVMSTEADISTEVMNTGADISTEVMNTEGDISTEVMNTEGDISTEVMNTEGDISTEVMNTEGDISTEVMNTEGAAREKSTSIISVLCAVTKMKLDLPGLRGQKDLQARKDRRGLANANIK</sequence>
<accession>A0A914H6M8</accession>
<evidence type="ECO:0000313" key="2">
    <source>
        <dbReference type="Proteomes" id="UP000887572"/>
    </source>
</evidence>
<feature type="region of interest" description="Disordered" evidence="1">
    <location>
        <begin position="41"/>
        <end position="83"/>
    </location>
</feature>